<accession>G5HAN7</accession>
<feature type="chain" id="PRO_5003478047" evidence="1">
    <location>
        <begin position="32"/>
        <end position="139"/>
    </location>
</feature>
<dbReference type="Proteomes" id="UP000006008">
    <property type="component" value="Unassembled WGS sequence"/>
</dbReference>
<keyword evidence="3" id="KW-1185">Reference proteome</keyword>
<comment type="caution">
    <text evidence="2">The sequence shown here is derived from an EMBL/GenBank/DDBJ whole genome shotgun (WGS) entry which is preliminary data.</text>
</comment>
<dbReference type="HOGENOM" id="CLU_1840885_0_0_10"/>
<evidence type="ECO:0000313" key="2">
    <source>
        <dbReference type="EMBL" id="EHB91653.1"/>
    </source>
</evidence>
<evidence type="ECO:0000256" key="1">
    <source>
        <dbReference type="SAM" id="SignalP"/>
    </source>
</evidence>
<protein>
    <submittedName>
        <fullName evidence="2">Uncharacterized protein</fullName>
    </submittedName>
</protein>
<dbReference type="EMBL" id="ADLD01000013">
    <property type="protein sequence ID" value="EHB91653.1"/>
    <property type="molecule type" value="Genomic_DNA"/>
</dbReference>
<organism evidence="2 3">
    <name type="scientific">Alistipes indistinctus YIT 12060</name>
    <dbReference type="NCBI Taxonomy" id="742725"/>
    <lineage>
        <taxon>Bacteria</taxon>
        <taxon>Pseudomonadati</taxon>
        <taxon>Bacteroidota</taxon>
        <taxon>Bacteroidia</taxon>
        <taxon>Bacteroidales</taxon>
        <taxon>Rikenellaceae</taxon>
        <taxon>Alistipes</taxon>
    </lineage>
</organism>
<dbReference type="AlphaFoldDB" id="G5HAN7"/>
<feature type="signal peptide" evidence="1">
    <location>
        <begin position="1"/>
        <end position="31"/>
    </location>
</feature>
<proteinExistence type="predicted"/>
<dbReference type="PATRIC" id="fig|742725.3.peg.1796"/>
<keyword evidence="1" id="KW-0732">Signal</keyword>
<dbReference type="RefSeq" id="WP_009134508.1">
    <property type="nucleotide sequence ID" value="NZ_CP102250.1"/>
</dbReference>
<reference evidence="2 3" key="1">
    <citation type="submission" date="2011-08" db="EMBL/GenBank/DDBJ databases">
        <title>The Genome Sequence of Alistipes indistinctus YIT 12060.</title>
        <authorList>
            <consortium name="The Broad Institute Genome Sequencing Platform"/>
            <person name="Earl A."/>
            <person name="Ward D."/>
            <person name="Feldgarden M."/>
            <person name="Gevers D."/>
            <person name="Morotomi M."/>
            <person name="Young S.K."/>
            <person name="Zeng Q."/>
            <person name="Gargeya S."/>
            <person name="Fitzgerald M."/>
            <person name="Haas B."/>
            <person name="Abouelleil A."/>
            <person name="Alvarado L."/>
            <person name="Arachchi H.M."/>
            <person name="Berlin A."/>
            <person name="Brown A."/>
            <person name="Chapman S.B."/>
            <person name="Chen Z."/>
            <person name="Dunbar C."/>
            <person name="Freedman E."/>
            <person name="Gearin G."/>
            <person name="Gellesch M."/>
            <person name="Goldberg J."/>
            <person name="Griggs A."/>
            <person name="Gujja S."/>
            <person name="Heiman D."/>
            <person name="Howarth C."/>
            <person name="Larson L."/>
            <person name="Lui A."/>
            <person name="MacDonald P.J.P."/>
            <person name="Montmayeur A."/>
            <person name="Murphy C."/>
            <person name="Neiman D."/>
            <person name="Pearson M."/>
            <person name="Priest M."/>
            <person name="Roberts A."/>
            <person name="Saif S."/>
            <person name="Shea T."/>
            <person name="Shenoy N."/>
            <person name="Sisk P."/>
            <person name="Stolte C."/>
            <person name="Sykes S."/>
            <person name="Wortman J."/>
            <person name="Nusbaum C."/>
            <person name="Birren B."/>
        </authorList>
    </citation>
    <scope>NUCLEOTIDE SEQUENCE [LARGE SCALE GENOMIC DNA]</scope>
    <source>
        <strain evidence="2 3">YIT 12060</strain>
    </source>
</reference>
<gene>
    <name evidence="2" type="ORF">HMPREF9450_01702</name>
</gene>
<name>G5HAN7_9BACT</name>
<evidence type="ECO:0000313" key="3">
    <source>
        <dbReference type="Proteomes" id="UP000006008"/>
    </source>
</evidence>
<sequence length="139" mass="15597">MAPIPHIRLFRIYLIALAGSFFLAASGPVAAQPRKDIFKKECVKIHKLYDALLARDTVRYKKLLAGIECSEASKYLIAVRYMTEAARSAYPILIRRDYSGTDDFCAKYRLAEQAAPYRDKAIVHLLGEAVYRETGVAAP</sequence>
<dbReference type="STRING" id="742725.HMPREF9450_01702"/>
<dbReference type="GeneID" id="92815267"/>